<dbReference type="UniPathway" id="UPA00219"/>
<organism evidence="18 19">
    <name type="scientific">Actinokineospora auranticolor</name>
    <dbReference type="NCBI Taxonomy" id="155976"/>
    <lineage>
        <taxon>Bacteria</taxon>
        <taxon>Bacillati</taxon>
        <taxon>Actinomycetota</taxon>
        <taxon>Actinomycetes</taxon>
        <taxon>Pseudonocardiales</taxon>
        <taxon>Pseudonocardiaceae</taxon>
        <taxon>Actinokineospora</taxon>
    </lineage>
</organism>
<dbReference type="SUPFAM" id="SSF53623">
    <property type="entry name" value="MurD-like peptide ligases, catalytic domain"/>
    <property type="match status" value="1"/>
</dbReference>
<dbReference type="GO" id="GO:0005524">
    <property type="term" value="F:ATP binding"/>
    <property type="evidence" value="ECO:0007669"/>
    <property type="project" value="UniProtKB-UniRule"/>
</dbReference>
<dbReference type="RefSeq" id="WP_104479636.1">
    <property type="nucleotide sequence ID" value="NZ_CP154825.1"/>
</dbReference>
<sequence length="478" mass="48983">MSGPLDRARQVDPLDRAHLVGIGGAGMSGIARILLARGHAVSGSDAKETRAFLTLRAQGARIAVGQAADNLDLLPGGPTAVVVSTAIKETNPELVEARRRGLPVLHRSEALAALMAGHRVACVAGTHGKTSTTSMLTVALQHCRLDPSFAIGGDLNESGANAHHGTGGIFVAEADESDGSFLAFTPSVAVVTNVEADHLDHHGTVDAYVAVFDRFLDRLAPGGVLITCADDPGAVALAARAAAKGLRVRRYGRAATAPGDATLLDYRPADGGGLARVSLDGQEIELGVAVPGEHMAGNALAALLAGLELGAPLAGLGAGIAAFGGVRRRFEYKGAAAGVRVYDDYAHHPTEVDAQLRAVRPAAGDGRVVVVFQPHMYSRTKTFAREFGAALSLADEVVVLDVFGAREEPEPGVSGALVADAVDLPAGQVHYEPAFDRVPGLVAGLVREGDLVLTMGAGDVTMLGPEVLAALEPGSGTP</sequence>
<dbReference type="Pfam" id="PF01225">
    <property type="entry name" value="Mur_ligase"/>
    <property type="match status" value="1"/>
</dbReference>
<dbReference type="Gene3D" id="3.40.50.720">
    <property type="entry name" value="NAD(P)-binding Rossmann-like Domain"/>
    <property type="match status" value="1"/>
</dbReference>
<keyword evidence="7 14" id="KW-0547">Nucleotide-binding</keyword>
<dbReference type="Pfam" id="PF02875">
    <property type="entry name" value="Mur_ligase_C"/>
    <property type="match status" value="1"/>
</dbReference>
<dbReference type="GO" id="GO:0008360">
    <property type="term" value="P:regulation of cell shape"/>
    <property type="evidence" value="ECO:0007669"/>
    <property type="project" value="UniProtKB-KW"/>
</dbReference>
<comment type="subcellular location">
    <subcellularLocation>
        <location evidence="1 14">Cytoplasm</location>
    </subcellularLocation>
</comment>
<dbReference type="InterPro" id="IPR036615">
    <property type="entry name" value="Mur_ligase_C_dom_sf"/>
</dbReference>
<feature type="binding site" evidence="14">
    <location>
        <begin position="125"/>
        <end position="131"/>
    </location>
    <ligand>
        <name>ATP</name>
        <dbReference type="ChEBI" id="CHEBI:30616"/>
    </ligand>
</feature>
<dbReference type="Proteomes" id="UP000239203">
    <property type="component" value="Unassembled WGS sequence"/>
</dbReference>
<feature type="domain" description="Mur ligase central" evidence="17">
    <location>
        <begin position="123"/>
        <end position="305"/>
    </location>
</feature>
<accession>A0A2S6GQK8</accession>
<dbReference type="SUPFAM" id="SSF53244">
    <property type="entry name" value="MurD-like peptide ligases, peptide-binding domain"/>
    <property type="match status" value="1"/>
</dbReference>
<dbReference type="EC" id="6.3.2.8" evidence="3 14"/>
<comment type="function">
    <text evidence="14">Cell wall formation.</text>
</comment>
<keyword evidence="9 14" id="KW-0133">Cell shape</keyword>
<evidence type="ECO:0000256" key="1">
    <source>
        <dbReference type="ARBA" id="ARBA00004496"/>
    </source>
</evidence>
<keyword evidence="8 14" id="KW-0067">ATP-binding</keyword>
<keyword evidence="11 14" id="KW-0131">Cell cycle</keyword>
<comment type="pathway">
    <text evidence="2 14">Cell wall biogenesis; peptidoglycan biosynthesis.</text>
</comment>
<dbReference type="Gene3D" id="3.40.1190.10">
    <property type="entry name" value="Mur-like, catalytic domain"/>
    <property type="match status" value="1"/>
</dbReference>
<keyword evidence="6 14" id="KW-0132">Cell division</keyword>
<dbReference type="Pfam" id="PF08245">
    <property type="entry name" value="Mur_ligase_M"/>
    <property type="match status" value="1"/>
</dbReference>
<dbReference type="PANTHER" id="PTHR43445:SF3">
    <property type="entry name" value="UDP-N-ACETYLMURAMATE--L-ALANINE LIGASE"/>
    <property type="match status" value="1"/>
</dbReference>
<evidence type="ECO:0000256" key="10">
    <source>
        <dbReference type="ARBA" id="ARBA00022984"/>
    </source>
</evidence>
<dbReference type="OrthoDB" id="9804126at2"/>
<comment type="caution">
    <text evidence="18">The sequence shown here is derived from an EMBL/GenBank/DDBJ whole genome shotgun (WGS) entry which is preliminary data.</text>
</comment>
<evidence type="ECO:0000256" key="6">
    <source>
        <dbReference type="ARBA" id="ARBA00022618"/>
    </source>
</evidence>
<keyword evidence="10 14" id="KW-0573">Peptidoglycan synthesis</keyword>
<evidence type="ECO:0000259" key="15">
    <source>
        <dbReference type="Pfam" id="PF01225"/>
    </source>
</evidence>
<feature type="domain" description="Mur ligase N-terminal catalytic" evidence="15">
    <location>
        <begin position="17"/>
        <end position="118"/>
    </location>
</feature>
<evidence type="ECO:0000313" key="18">
    <source>
        <dbReference type="EMBL" id="PPK67538.1"/>
    </source>
</evidence>
<proteinExistence type="inferred from homology"/>
<evidence type="ECO:0000256" key="14">
    <source>
        <dbReference type="HAMAP-Rule" id="MF_00046"/>
    </source>
</evidence>
<dbReference type="Gene3D" id="3.90.190.20">
    <property type="entry name" value="Mur ligase, C-terminal domain"/>
    <property type="match status" value="1"/>
</dbReference>
<name>A0A2S6GQK8_9PSEU</name>
<evidence type="ECO:0000256" key="7">
    <source>
        <dbReference type="ARBA" id="ARBA00022741"/>
    </source>
</evidence>
<evidence type="ECO:0000259" key="17">
    <source>
        <dbReference type="Pfam" id="PF08245"/>
    </source>
</evidence>
<keyword evidence="5 14" id="KW-0436">Ligase</keyword>
<evidence type="ECO:0000256" key="5">
    <source>
        <dbReference type="ARBA" id="ARBA00022598"/>
    </source>
</evidence>
<protein>
    <recommendedName>
        <fullName evidence="3 14">UDP-N-acetylmuramate--L-alanine ligase</fullName>
        <ecNumber evidence="3 14">6.3.2.8</ecNumber>
    </recommendedName>
    <alternativeName>
        <fullName evidence="14">UDP-N-acetylmuramoyl-L-alanine synthetase</fullName>
    </alternativeName>
</protein>
<keyword evidence="19" id="KW-1185">Reference proteome</keyword>
<comment type="similarity">
    <text evidence="14">Belongs to the MurCDEF family.</text>
</comment>
<dbReference type="PANTHER" id="PTHR43445">
    <property type="entry name" value="UDP-N-ACETYLMURAMATE--L-ALANINE LIGASE-RELATED"/>
    <property type="match status" value="1"/>
</dbReference>
<dbReference type="GO" id="GO:0005737">
    <property type="term" value="C:cytoplasm"/>
    <property type="evidence" value="ECO:0007669"/>
    <property type="project" value="UniProtKB-SubCell"/>
</dbReference>
<dbReference type="InterPro" id="IPR013221">
    <property type="entry name" value="Mur_ligase_cen"/>
</dbReference>
<dbReference type="GO" id="GO:0071555">
    <property type="term" value="P:cell wall organization"/>
    <property type="evidence" value="ECO:0007669"/>
    <property type="project" value="UniProtKB-KW"/>
</dbReference>
<dbReference type="InterPro" id="IPR036565">
    <property type="entry name" value="Mur-like_cat_sf"/>
</dbReference>
<gene>
    <name evidence="14" type="primary">murC</name>
    <name evidence="18" type="ORF">CLV40_107203</name>
</gene>
<evidence type="ECO:0000256" key="9">
    <source>
        <dbReference type="ARBA" id="ARBA00022960"/>
    </source>
</evidence>
<evidence type="ECO:0000313" key="19">
    <source>
        <dbReference type="Proteomes" id="UP000239203"/>
    </source>
</evidence>
<dbReference type="GO" id="GO:0008763">
    <property type="term" value="F:UDP-N-acetylmuramate-L-alanine ligase activity"/>
    <property type="evidence" value="ECO:0007669"/>
    <property type="project" value="UniProtKB-UniRule"/>
</dbReference>
<dbReference type="GO" id="GO:0051301">
    <property type="term" value="P:cell division"/>
    <property type="evidence" value="ECO:0007669"/>
    <property type="project" value="UniProtKB-KW"/>
</dbReference>
<dbReference type="InterPro" id="IPR004101">
    <property type="entry name" value="Mur_ligase_C"/>
</dbReference>
<evidence type="ECO:0000256" key="13">
    <source>
        <dbReference type="ARBA" id="ARBA00047833"/>
    </source>
</evidence>
<evidence type="ECO:0000256" key="4">
    <source>
        <dbReference type="ARBA" id="ARBA00022490"/>
    </source>
</evidence>
<dbReference type="HAMAP" id="MF_00046">
    <property type="entry name" value="MurC"/>
    <property type="match status" value="1"/>
</dbReference>
<dbReference type="InterPro" id="IPR000713">
    <property type="entry name" value="Mur_ligase_N"/>
</dbReference>
<feature type="domain" description="Mur ligase C-terminal" evidence="16">
    <location>
        <begin position="328"/>
        <end position="458"/>
    </location>
</feature>
<reference evidence="18 19" key="1">
    <citation type="submission" date="2018-02" db="EMBL/GenBank/DDBJ databases">
        <title>Genomic Encyclopedia of Archaeal and Bacterial Type Strains, Phase II (KMG-II): from individual species to whole genera.</title>
        <authorList>
            <person name="Goeker M."/>
        </authorList>
    </citation>
    <scope>NUCLEOTIDE SEQUENCE [LARGE SCALE GENOMIC DNA]</scope>
    <source>
        <strain evidence="18 19">YU 961-1</strain>
    </source>
</reference>
<evidence type="ECO:0000256" key="3">
    <source>
        <dbReference type="ARBA" id="ARBA00012211"/>
    </source>
</evidence>
<dbReference type="InterPro" id="IPR005758">
    <property type="entry name" value="UDP-N-AcMur_Ala_ligase_MurC"/>
</dbReference>
<dbReference type="SUPFAM" id="SSF51984">
    <property type="entry name" value="MurCD N-terminal domain"/>
    <property type="match status" value="1"/>
</dbReference>
<evidence type="ECO:0000256" key="2">
    <source>
        <dbReference type="ARBA" id="ARBA00004752"/>
    </source>
</evidence>
<dbReference type="GO" id="GO:0009252">
    <property type="term" value="P:peptidoglycan biosynthetic process"/>
    <property type="evidence" value="ECO:0007669"/>
    <property type="project" value="UniProtKB-UniRule"/>
</dbReference>
<dbReference type="EMBL" id="PTIX01000007">
    <property type="protein sequence ID" value="PPK67538.1"/>
    <property type="molecule type" value="Genomic_DNA"/>
</dbReference>
<dbReference type="NCBIfam" id="TIGR01082">
    <property type="entry name" value="murC"/>
    <property type="match status" value="1"/>
</dbReference>
<evidence type="ECO:0000256" key="11">
    <source>
        <dbReference type="ARBA" id="ARBA00023306"/>
    </source>
</evidence>
<keyword evidence="4 14" id="KW-0963">Cytoplasm</keyword>
<dbReference type="InterPro" id="IPR050061">
    <property type="entry name" value="MurCDEF_pg_biosynth"/>
</dbReference>
<evidence type="ECO:0000256" key="8">
    <source>
        <dbReference type="ARBA" id="ARBA00022840"/>
    </source>
</evidence>
<evidence type="ECO:0000256" key="12">
    <source>
        <dbReference type="ARBA" id="ARBA00023316"/>
    </source>
</evidence>
<keyword evidence="12 14" id="KW-0961">Cell wall biogenesis/degradation</keyword>
<comment type="catalytic activity">
    <reaction evidence="13 14">
        <text>UDP-N-acetyl-alpha-D-muramate + L-alanine + ATP = UDP-N-acetyl-alpha-D-muramoyl-L-alanine + ADP + phosphate + H(+)</text>
        <dbReference type="Rhea" id="RHEA:23372"/>
        <dbReference type="ChEBI" id="CHEBI:15378"/>
        <dbReference type="ChEBI" id="CHEBI:30616"/>
        <dbReference type="ChEBI" id="CHEBI:43474"/>
        <dbReference type="ChEBI" id="CHEBI:57972"/>
        <dbReference type="ChEBI" id="CHEBI:70757"/>
        <dbReference type="ChEBI" id="CHEBI:83898"/>
        <dbReference type="ChEBI" id="CHEBI:456216"/>
        <dbReference type="EC" id="6.3.2.8"/>
    </reaction>
</comment>
<dbReference type="AlphaFoldDB" id="A0A2S6GQK8"/>
<evidence type="ECO:0000259" key="16">
    <source>
        <dbReference type="Pfam" id="PF02875"/>
    </source>
</evidence>